<dbReference type="Proteomes" id="UP001152607">
    <property type="component" value="Unassembled WGS sequence"/>
</dbReference>
<evidence type="ECO:0000313" key="3">
    <source>
        <dbReference type="Proteomes" id="UP001152607"/>
    </source>
</evidence>
<feature type="compositionally biased region" description="Polar residues" evidence="1">
    <location>
        <begin position="63"/>
        <end position="74"/>
    </location>
</feature>
<reference evidence="2" key="1">
    <citation type="submission" date="2023-01" db="EMBL/GenBank/DDBJ databases">
        <authorList>
            <person name="Van Ghelder C."/>
            <person name="Rancurel C."/>
        </authorList>
    </citation>
    <scope>NUCLEOTIDE SEQUENCE</scope>
    <source>
        <strain evidence="2">CNCM I-4278</strain>
    </source>
</reference>
<feature type="region of interest" description="Disordered" evidence="1">
    <location>
        <begin position="1"/>
        <end position="90"/>
    </location>
</feature>
<name>A0A9W4UJT4_9PLEO</name>
<comment type="caution">
    <text evidence="2">The sequence shown here is derived from an EMBL/GenBank/DDBJ whole genome shotgun (WGS) entry which is preliminary data.</text>
</comment>
<proteinExistence type="predicted"/>
<keyword evidence="3" id="KW-1185">Reference proteome</keyword>
<feature type="compositionally biased region" description="Polar residues" evidence="1">
    <location>
        <begin position="1"/>
        <end position="25"/>
    </location>
</feature>
<evidence type="ECO:0000256" key="1">
    <source>
        <dbReference type="SAM" id="MobiDB-lite"/>
    </source>
</evidence>
<protein>
    <submittedName>
        <fullName evidence="2">Uncharacterized protein</fullName>
    </submittedName>
</protein>
<gene>
    <name evidence="2" type="ORF">PDIGIT_LOCUS9283</name>
</gene>
<dbReference type="EMBL" id="CAOQHR010000006">
    <property type="protein sequence ID" value="CAI6336191.1"/>
    <property type="molecule type" value="Genomic_DNA"/>
</dbReference>
<accession>A0A9W4UJT4</accession>
<evidence type="ECO:0000313" key="2">
    <source>
        <dbReference type="EMBL" id="CAI6336191.1"/>
    </source>
</evidence>
<dbReference type="AlphaFoldDB" id="A0A9W4UJT4"/>
<organism evidence="2 3">
    <name type="scientific">Periconia digitata</name>
    <dbReference type="NCBI Taxonomy" id="1303443"/>
    <lineage>
        <taxon>Eukaryota</taxon>
        <taxon>Fungi</taxon>
        <taxon>Dikarya</taxon>
        <taxon>Ascomycota</taxon>
        <taxon>Pezizomycotina</taxon>
        <taxon>Dothideomycetes</taxon>
        <taxon>Pleosporomycetidae</taxon>
        <taxon>Pleosporales</taxon>
        <taxon>Massarineae</taxon>
        <taxon>Periconiaceae</taxon>
        <taxon>Periconia</taxon>
    </lineage>
</organism>
<sequence length="90" mass="9765">MAETLKNSFFSALPRPSTTNVSPHTPSWKGIRKTSIPLGNPSFLSSDIPHPNPSPAITKDYSKSQSNLPTTTPITKIHRHSPLTLTSTIS</sequence>